<organism evidence="2">
    <name type="scientific">Entamoeba dispar (strain ATCC PRA-260 / SAW760)</name>
    <dbReference type="NCBI Taxonomy" id="370354"/>
    <lineage>
        <taxon>Eukaryota</taxon>
        <taxon>Amoebozoa</taxon>
        <taxon>Evosea</taxon>
        <taxon>Archamoebae</taxon>
        <taxon>Mastigamoebida</taxon>
        <taxon>Entamoebidae</taxon>
        <taxon>Entamoeba</taxon>
    </lineage>
</organism>
<gene>
    <name evidence="1" type="ORF">EDI_056110</name>
</gene>
<evidence type="ECO:0000313" key="1">
    <source>
        <dbReference type="EMBL" id="EDR21751.1"/>
    </source>
</evidence>
<protein>
    <submittedName>
        <fullName evidence="1">Uncharacterized protein</fullName>
    </submittedName>
</protein>
<reference evidence="2" key="1">
    <citation type="submission" date="2007-12" db="EMBL/GenBank/DDBJ databases">
        <title>Annotation of Entamoeba dispar SAW760.</title>
        <authorList>
            <person name="Lorenzi H."/>
            <person name="Inman J."/>
            <person name="Schobel S."/>
            <person name="Amedeo P."/>
            <person name="Caler E."/>
        </authorList>
    </citation>
    <scope>NUCLEOTIDE SEQUENCE [LARGE SCALE GENOMIC DNA]</scope>
    <source>
        <strain evidence="2">ATCC PRA-260 / SAW760</strain>
    </source>
</reference>
<dbReference type="InterPro" id="IPR009030">
    <property type="entry name" value="Growth_fac_rcpt_cys_sf"/>
</dbReference>
<feature type="non-terminal residue" evidence="1">
    <location>
        <position position="1"/>
    </location>
</feature>
<dbReference type="RefSeq" id="XP_001741783.1">
    <property type="nucleotide sequence ID" value="XM_001741731.1"/>
</dbReference>
<proteinExistence type="predicted"/>
<dbReference type="Proteomes" id="UP000008076">
    <property type="component" value="Unassembled WGS sequence"/>
</dbReference>
<dbReference type="GeneID" id="5886717"/>
<feature type="non-terminal residue" evidence="1">
    <location>
        <position position="447"/>
    </location>
</feature>
<keyword evidence="2" id="KW-1185">Reference proteome</keyword>
<dbReference type="OrthoDB" id="10045365at2759"/>
<dbReference type="InterPro" id="IPR053215">
    <property type="entry name" value="TKL_Ser/Thr_kinase"/>
</dbReference>
<dbReference type="AlphaFoldDB" id="B0EUP5"/>
<dbReference type="PANTHER" id="PTHR45756">
    <property type="entry name" value="PALMITOYLTRANSFERASE"/>
    <property type="match status" value="1"/>
</dbReference>
<dbReference type="SUPFAM" id="SSF57184">
    <property type="entry name" value="Growth factor receptor domain"/>
    <property type="match status" value="1"/>
</dbReference>
<dbReference type="PANTHER" id="PTHR45756:SF1">
    <property type="entry name" value="PROTEIN KINASE DOMAIN CONTAINING PROTEIN"/>
    <property type="match status" value="1"/>
</dbReference>
<sequence length="447" mass="52127">FSSNNGIWYLISSYEGSINKITTKFSNDKYFNQTCGGMVRYFSYSDDIEIHDITTECNHQFKKDEEDDFNLFIVTTTISLSNYNYHLSLSTNNYIIRNNYKPSKTHRVYTYPNQWLKYESSNQITFNICRKKEPYQKIEFSLTIEQSNEGTTSIKEVENNDKSISTVIISSSKPLTDLTKVEFLETTSTKKSQIMIIGMKGITLDSIGYKNCNILIYKEETRECIECEKGYYLNSTKECQYNSHCNKINEQNHCIECEYGYYLNLNTKTCEEFKNGCKIGNETYCYQCKEGFIKENGECKKIDNKCNKSERNYCLKCSNGYKIENNQCNGDKEDQCYYEGNKCVSCSNRYTLNNGKCSNKEKNQNGKNEEIYCENGKYINNNKCIECSKSEICQTNDIEIKCKYEEYLDNNKCINKTCKEDMIKDQNGKCNNNIEYCLNKSYVNGKC</sequence>
<dbReference type="eggNOG" id="KOG0192">
    <property type="taxonomic scope" value="Eukaryota"/>
</dbReference>
<name>B0EUP5_ENTDS</name>
<dbReference type="VEuPathDB" id="AmoebaDB:EDI_056110"/>
<dbReference type="EMBL" id="DS550935">
    <property type="protein sequence ID" value="EDR21751.1"/>
    <property type="molecule type" value="Genomic_DNA"/>
</dbReference>
<evidence type="ECO:0000313" key="2">
    <source>
        <dbReference type="Proteomes" id="UP000008076"/>
    </source>
</evidence>
<accession>B0EUP5</accession>
<dbReference type="KEGG" id="edi:EDI_056110"/>